<gene>
    <name evidence="1" type="ORF">SAMN05660923_02247</name>
</gene>
<dbReference type="PANTHER" id="PTHR47197">
    <property type="entry name" value="PROTEIN NIRF"/>
    <property type="match status" value="1"/>
</dbReference>
<protein>
    <submittedName>
        <fullName evidence="1">40-residue YVTN family beta-propeller repeat-containing protein</fullName>
    </submittedName>
</protein>
<dbReference type="OrthoDB" id="1706639at2"/>
<organism evidence="1 2">
    <name type="scientific">Tepidimicrobium xylanilyticum</name>
    <dbReference type="NCBI Taxonomy" id="1123352"/>
    <lineage>
        <taxon>Bacteria</taxon>
        <taxon>Bacillati</taxon>
        <taxon>Bacillota</taxon>
        <taxon>Tissierellia</taxon>
        <taxon>Tissierellales</taxon>
        <taxon>Tepidimicrobiaceae</taxon>
        <taxon>Tepidimicrobium</taxon>
    </lineage>
</organism>
<name>A0A1H3BDT5_9FIRM</name>
<accession>A0A1H3BDT5</accession>
<dbReference type="RefSeq" id="WP_093753722.1">
    <property type="nucleotide sequence ID" value="NZ_BSYN01000005.1"/>
</dbReference>
<dbReference type="SUPFAM" id="SSF50974">
    <property type="entry name" value="Nitrous oxide reductase, N-terminal domain"/>
    <property type="match status" value="1"/>
</dbReference>
<sequence>MLFKGKVLVANTGEDSLTFIDFDNNRIESIDLREILHLNYKKMSILRGELIGPYEMAINKGYVYCTNIFDDSVFKMDIENKVLLDTLAVGSYPTCIKYFNEHLFIANTDSNSISIVDEKTFTLAENIPVGEKPTHIEIDEVNNNIYVVNSNGYCMDIISLKAYEQRSIRLKNNPIKISISENKIYILSNVNNGLINNSNITIVNLDNYEEENCMEMEGIFSNMLKINNEEMIFITSMEDGFLYRVDLERKKLLSRIYLKGMPNKMEWDRNQILYITNISTNMLTLFRIDQNKVIKNIKVGKEPNGILLFN</sequence>
<dbReference type="Proteomes" id="UP000198828">
    <property type="component" value="Unassembled WGS sequence"/>
</dbReference>
<reference evidence="1 2" key="1">
    <citation type="submission" date="2016-10" db="EMBL/GenBank/DDBJ databases">
        <authorList>
            <person name="de Groot N.N."/>
        </authorList>
    </citation>
    <scope>NUCLEOTIDE SEQUENCE [LARGE SCALE GENOMIC DNA]</scope>
    <source>
        <strain evidence="1 2">DSM 23310</strain>
    </source>
</reference>
<dbReference type="InterPro" id="IPR015943">
    <property type="entry name" value="WD40/YVTN_repeat-like_dom_sf"/>
</dbReference>
<dbReference type="Gene3D" id="2.130.10.10">
    <property type="entry name" value="YVTN repeat-like/Quinoprotein amine dehydrogenase"/>
    <property type="match status" value="2"/>
</dbReference>
<dbReference type="InterPro" id="IPR011045">
    <property type="entry name" value="N2O_reductase_N"/>
</dbReference>
<dbReference type="NCBIfam" id="TIGR02276">
    <property type="entry name" value="beta_rpt_yvtn"/>
    <property type="match status" value="1"/>
</dbReference>
<dbReference type="EMBL" id="FNNG01000010">
    <property type="protein sequence ID" value="SDX39965.1"/>
    <property type="molecule type" value="Genomic_DNA"/>
</dbReference>
<proteinExistence type="predicted"/>
<dbReference type="InterPro" id="IPR011964">
    <property type="entry name" value="YVTN_b-propeller_repeat"/>
</dbReference>
<evidence type="ECO:0000313" key="2">
    <source>
        <dbReference type="Proteomes" id="UP000198828"/>
    </source>
</evidence>
<dbReference type="InterPro" id="IPR051200">
    <property type="entry name" value="Host-pathogen_enzymatic-act"/>
</dbReference>
<dbReference type="AlphaFoldDB" id="A0A1H3BDT5"/>
<keyword evidence="2" id="KW-1185">Reference proteome</keyword>
<evidence type="ECO:0000313" key="1">
    <source>
        <dbReference type="EMBL" id="SDX39965.1"/>
    </source>
</evidence>
<dbReference type="PANTHER" id="PTHR47197:SF3">
    <property type="entry name" value="DIHYDRO-HEME D1 DEHYDROGENASE"/>
    <property type="match status" value="1"/>
</dbReference>